<dbReference type="EMBL" id="DXEX01000156">
    <property type="protein sequence ID" value="HIX59465.1"/>
    <property type="molecule type" value="Genomic_DNA"/>
</dbReference>
<dbReference type="InterPro" id="IPR043168">
    <property type="entry name" value="DegV_C"/>
</dbReference>
<dbReference type="NCBIfam" id="TIGR00762">
    <property type="entry name" value="DegV"/>
    <property type="match status" value="1"/>
</dbReference>
<name>A0A9D1WHS4_9FIRM</name>
<dbReference type="Gene3D" id="3.30.1180.10">
    <property type="match status" value="1"/>
</dbReference>
<gene>
    <name evidence="2" type="ORF">IAA45_07115</name>
</gene>
<dbReference type="InterPro" id="IPR003797">
    <property type="entry name" value="DegV"/>
</dbReference>
<dbReference type="Pfam" id="PF02645">
    <property type="entry name" value="DegV"/>
    <property type="match status" value="1"/>
</dbReference>
<keyword evidence="1" id="KW-0446">Lipid-binding</keyword>
<protein>
    <submittedName>
        <fullName evidence="2">DegV family protein</fullName>
    </submittedName>
</protein>
<reference evidence="2" key="1">
    <citation type="journal article" date="2021" name="PeerJ">
        <title>Extensive microbial diversity within the chicken gut microbiome revealed by metagenomics and culture.</title>
        <authorList>
            <person name="Gilroy R."/>
            <person name="Ravi A."/>
            <person name="Getino M."/>
            <person name="Pursley I."/>
            <person name="Horton D.L."/>
            <person name="Alikhan N.F."/>
            <person name="Baker D."/>
            <person name="Gharbi K."/>
            <person name="Hall N."/>
            <person name="Watson M."/>
            <person name="Adriaenssens E.M."/>
            <person name="Foster-Nyarko E."/>
            <person name="Jarju S."/>
            <person name="Secka A."/>
            <person name="Antonio M."/>
            <person name="Oren A."/>
            <person name="Chaudhuri R.R."/>
            <person name="La Ragione R."/>
            <person name="Hildebrand F."/>
            <person name="Pallen M.J."/>
        </authorList>
    </citation>
    <scope>NUCLEOTIDE SEQUENCE</scope>
    <source>
        <strain evidence="2">ChiSjej1B19-8411</strain>
    </source>
</reference>
<dbReference type="PANTHER" id="PTHR33434">
    <property type="entry name" value="DEGV DOMAIN-CONTAINING PROTEIN DR_1986-RELATED"/>
    <property type="match status" value="1"/>
</dbReference>
<evidence type="ECO:0000256" key="1">
    <source>
        <dbReference type="ARBA" id="ARBA00023121"/>
    </source>
</evidence>
<sequence length="279" mass="31013">MSYKIVIDSCGELKDEWKNSPHFESVPLVLTVGEEDIVDDETFDQKSFLKKVAACPVCPKSACPSPERYLQSYECPAEDVYVVTLSAELSGSYNSAQLGRKLYLEDHPEKNIYVFNSRSASVGQTLIAEKIQECVEAGMAFGDVIDAVEDYIDSQNTFFVLENLETLRKNGRLSMVKALVASALKIKPVMGSTPEGTICQLDQARGMNRALVKMVDYIVERTRESEKRTLAISHCNCQERAQMLKEAIQERIKVKDVFILDTAGVSSMYANDGGVIVVI</sequence>
<proteinExistence type="predicted"/>
<dbReference type="Gene3D" id="3.40.50.10440">
    <property type="entry name" value="Dihydroxyacetone kinase, domain 1"/>
    <property type="match status" value="1"/>
</dbReference>
<reference evidence="2" key="2">
    <citation type="submission" date="2021-04" db="EMBL/GenBank/DDBJ databases">
        <authorList>
            <person name="Gilroy R."/>
        </authorList>
    </citation>
    <scope>NUCLEOTIDE SEQUENCE</scope>
    <source>
        <strain evidence="2">ChiSjej1B19-8411</strain>
    </source>
</reference>
<dbReference type="PROSITE" id="PS51482">
    <property type="entry name" value="DEGV"/>
    <property type="match status" value="1"/>
</dbReference>
<comment type="caution">
    <text evidence="2">The sequence shown here is derived from an EMBL/GenBank/DDBJ whole genome shotgun (WGS) entry which is preliminary data.</text>
</comment>
<dbReference type="Proteomes" id="UP000886817">
    <property type="component" value="Unassembled WGS sequence"/>
</dbReference>
<dbReference type="GO" id="GO:0008289">
    <property type="term" value="F:lipid binding"/>
    <property type="evidence" value="ECO:0007669"/>
    <property type="project" value="UniProtKB-KW"/>
</dbReference>
<dbReference type="SUPFAM" id="SSF82549">
    <property type="entry name" value="DAK1/DegV-like"/>
    <property type="match status" value="1"/>
</dbReference>
<dbReference type="Gene3D" id="2.20.28.50">
    <property type="entry name" value="degv family protein"/>
    <property type="match status" value="1"/>
</dbReference>
<dbReference type="PANTHER" id="PTHR33434:SF2">
    <property type="entry name" value="FATTY ACID-BINDING PROTEIN TM_1468"/>
    <property type="match status" value="1"/>
</dbReference>
<dbReference type="AlphaFoldDB" id="A0A9D1WHS4"/>
<dbReference type="InterPro" id="IPR050270">
    <property type="entry name" value="DegV_domain_contain"/>
</dbReference>
<organism evidence="2 3">
    <name type="scientific">Candidatus Blautia gallistercoris</name>
    <dbReference type="NCBI Taxonomy" id="2838490"/>
    <lineage>
        <taxon>Bacteria</taxon>
        <taxon>Bacillati</taxon>
        <taxon>Bacillota</taxon>
        <taxon>Clostridia</taxon>
        <taxon>Lachnospirales</taxon>
        <taxon>Lachnospiraceae</taxon>
        <taxon>Blautia</taxon>
    </lineage>
</organism>
<evidence type="ECO:0000313" key="2">
    <source>
        <dbReference type="EMBL" id="HIX59465.1"/>
    </source>
</evidence>
<evidence type="ECO:0000313" key="3">
    <source>
        <dbReference type="Proteomes" id="UP000886817"/>
    </source>
</evidence>
<accession>A0A9D1WHS4</accession>